<dbReference type="Proteomes" id="UP001195941">
    <property type="component" value="Unassembled WGS sequence"/>
</dbReference>
<dbReference type="InterPro" id="IPR036866">
    <property type="entry name" value="RibonucZ/Hydroxyglut_hydro"/>
</dbReference>
<name>A0ABS5HUC7_9RHOB</name>
<accession>A0ABS5HUC7</accession>
<evidence type="ECO:0000256" key="1">
    <source>
        <dbReference type="SAM" id="MobiDB-lite"/>
    </source>
</evidence>
<proteinExistence type="predicted"/>
<sequence length="99" mass="11184">MPSANLSGAVPENANRRSRRADTDFARDRKRQPDYQLGWNDRKAAKASLQRILDWDFERIIIAHGDNIDSNAKAVARRAWKRPLSWPGQPPRPNGPPGA</sequence>
<evidence type="ECO:0000313" key="3">
    <source>
        <dbReference type="Proteomes" id="UP001195941"/>
    </source>
</evidence>
<feature type="region of interest" description="Disordered" evidence="1">
    <location>
        <begin position="1"/>
        <end position="34"/>
    </location>
</feature>
<keyword evidence="3" id="KW-1185">Reference proteome</keyword>
<gene>
    <name evidence="2" type="ORF">IT775_15745</name>
</gene>
<dbReference type="Gene3D" id="3.60.15.10">
    <property type="entry name" value="Ribonuclease Z/Hydroxyacylglutathione hydrolase-like"/>
    <property type="match status" value="1"/>
</dbReference>
<organism evidence="2 3">
    <name type="scientific">Thalassovita aquimarina</name>
    <dbReference type="NCBI Taxonomy" id="2785917"/>
    <lineage>
        <taxon>Bacteria</taxon>
        <taxon>Pseudomonadati</taxon>
        <taxon>Pseudomonadota</taxon>
        <taxon>Alphaproteobacteria</taxon>
        <taxon>Rhodobacterales</taxon>
        <taxon>Roseobacteraceae</taxon>
        <taxon>Thalassovita</taxon>
    </lineage>
</organism>
<feature type="compositionally biased region" description="Basic and acidic residues" evidence="1">
    <location>
        <begin position="20"/>
        <end position="33"/>
    </location>
</feature>
<protein>
    <recommendedName>
        <fullName evidence="4">Zn-dependent metallo-hydrolase RNA specificity domain-containing protein</fullName>
    </recommendedName>
</protein>
<evidence type="ECO:0000313" key="2">
    <source>
        <dbReference type="EMBL" id="MBR9652572.1"/>
    </source>
</evidence>
<dbReference type="RefSeq" id="WP_212702191.1">
    <property type="nucleotide sequence ID" value="NZ_JADMKU010000016.1"/>
</dbReference>
<dbReference type="EMBL" id="JADMKU010000016">
    <property type="protein sequence ID" value="MBR9652572.1"/>
    <property type="molecule type" value="Genomic_DNA"/>
</dbReference>
<comment type="caution">
    <text evidence="2">The sequence shown here is derived from an EMBL/GenBank/DDBJ whole genome shotgun (WGS) entry which is preliminary data.</text>
</comment>
<reference evidence="2 3" key="1">
    <citation type="journal article" date="2021" name="Arch. Microbiol.">
        <title>Thalassobius aquimarinus sp. nov., isolated from the Sea of Japan seashore.</title>
        <authorList>
            <person name="Kurilenko V.V."/>
            <person name="Romanenko L.A."/>
            <person name="Chernysheva N.Y."/>
            <person name="Velansky P.V."/>
            <person name="Tekutyeva L.A."/>
            <person name="Isaeva M.P."/>
            <person name="Mikhailov V.V."/>
        </authorList>
    </citation>
    <scope>NUCLEOTIDE SEQUENCE [LARGE SCALE GENOMIC DNA]</scope>
    <source>
        <strain evidence="2 3">KMM 8518</strain>
    </source>
</reference>
<evidence type="ECO:0008006" key="4">
    <source>
        <dbReference type="Google" id="ProtNLM"/>
    </source>
</evidence>